<dbReference type="SUPFAM" id="SSF56059">
    <property type="entry name" value="Glutathione synthetase ATP-binding domain-like"/>
    <property type="match status" value="1"/>
</dbReference>
<protein>
    <recommendedName>
        <fullName evidence="3">ATP-grasp domain-containing protein</fullName>
    </recommendedName>
</protein>
<dbReference type="Pfam" id="PF14398">
    <property type="entry name" value="ATPgrasp_YheCD"/>
    <property type="match status" value="1"/>
</dbReference>
<dbReference type="InterPro" id="IPR026838">
    <property type="entry name" value="YheC/D"/>
</dbReference>
<dbReference type="Gene3D" id="3.30.470.20">
    <property type="entry name" value="ATP-grasp fold, B domain"/>
    <property type="match status" value="1"/>
</dbReference>
<reference evidence="1 2" key="1">
    <citation type="submission" date="2018-10" db="EMBL/GenBank/DDBJ databases">
        <title>Bacillus Keqinensis sp. nov., a moderately halophilic bacterium isolated from a saline-alkaline lake.</title>
        <authorList>
            <person name="Wang H."/>
        </authorList>
    </citation>
    <scope>NUCLEOTIDE SEQUENCE [LARGE SCALE GENOMIC DNA]</scope>
    <source>
        <strain evidence="1 2">KQ-3</strain>
    </source>
</reference>
<accession>A0A3M7TR05</accession>
<evidence type="ECO:0000313" key="1">
    <source>
        <dbReference type="EMBL" id="RNA66780.1"/>
    </source>
</evidence>
<proteinExistence type="predicted"/>
<dbReference type="OrthoDB" id="7869153at2"/>
<gene>
    <name evidence="1" type="ORF">EBO34_16350</name>
</gene>
<dbReference type="RefSeq" id="WP_122900567.1">
    <property type="nucleotide sequence ID" value="NZ_RHIB01000003.1"/>
</dbReference>
<dbReference type="AlphaFoldDB" id="A0A3M7TR05"/>
<dbReference type="EMBL" id="RHIB01000003">
    <property type="protein sequence ID" value="RNA66780.1"/>
    <property type="molecule type" value="Genomic_DNA"/>
</dbReference>
<evidence type="ECO:0008006" key="3">
    <source>
        <dbReference type="Google" id="ProtNLM"/>
    </source>
</evidence>
<comment type="caution">
    <text evidence="1">The sequence shown here is derived from an EMBL/GenBank/DDBJ whole genome shotgun (WGS) entry which is preliminary data.</text>
</comment>
<organism evidence="1 2">
    <name type="scientific">Alteribacter keqinensis</name>
    <dbReference type="NCBI Taxonomy" id="2483800"/>
    <lineage>
        <taxon>Bacteria</taxon>
        <taxon>Bacillati</taxon>
        <taxon>Bacillota</taxon>
        <taxon>Bacilli</taxon>
        <taxon>Bacillales</taxon>
        <taxon>Bacillaceae</taxon>
        <taxon>Alteribacter</taxon>
    </lineage>
</organism>
<dbReference type="Proteomes" id="UP000278746">
    <property type="component" value="Unassembled WGS sequence"/>
</dbReference>
<evidence type="ECO:0000313" key="2">
    <source>
        <dbReference type="Proteomes" id="UP000278746"/>
    </source>
</evidence>
<keyword evidence="2" id="KW-1185">Reference proteome</keyword>
<name>A0A3M7TR05_9BACI</name>
<sequence>MGRSKSKYTKYKIMKKNQFLINYLPETTLYTRKRMLRMLSKYKEVIIKPNVGRLGQGVIKVSDLGEKYNLGKKQYEVRIRNTSKFFDSVPSMLNHLNHIKSRKSYVIQRYIPLPLIDDQSFDMRIMLQRKRRSRDWVVSGKAVKVTLKEYFVSNACIQIETLEEAIRKSSLRNSSSEDKISKEIDRLSIILARHLQKYYKKDKEIGLDLAIDKNGRLWIIEANFKPMINMFRHLKDKSVYKEIRSYRKRM</sequence>